<accession>S3P0N9</accession>
<comment type="caution">
    <text evidence="2">The sequence shown here is derived from an EMBL/GenBank/DDBJ whole genome shotgun (WGS) entry which is preliminary data.</text>
</comment>
<sequence>MKKAVIFIGLLLPMFAQAQDFKYQKTDNGYKHYQGQSTLTGVYSRNLDPEYLDFMGDAICFFPDKASEKLVPNFDPNVRSAWFCFSNFETAKKTFKLPDNIKKGYCSYEGKATITIKNYQSYIEESEGFDITQLVSAKNITPVQAIKCNVS</sequence>
<feature type="chain" id="PRO_5004523724" evidence="1">
    <location>
        <begin position="19"/>
        <end position="151"/>
    </location>
</feature>
<feature type="signal peptide" evidence="1">
    <location>
        <begin position="1"/>
        <end position="18"/>
    </location>
</feature>
<dbReference type="eggNOG" id="ENOG5033CNT">
    <property type="taxonomic scope" value="Bacteria"/>
</dbReference>
<evidence type="ECO:0000313" key="2">
    <source>
        <dbReference type="EMBL" id="EPF79974.1"/>
    </source>
</evidence>
<organism evidence="2 3">
    <name type="scientific">Acinetobacter rudis CIP 110305</name>
    <dbReference type="NCBI Taxonomy" id="421052"/>
    <lineage>
        <taxon>Bacteria</taxon>
        <taxon>Pseudomonadati</taxon>
        <taxon>Pseudomonadota</taxon>
        <taxon>Gammaproteobacteria</taxon>
        <taxon>Moraxellales</taxon>
        <taxon>Moraxellaceae</taxon>
        <taxon>Acinetobacter</taxon>
    </lineage>
</organism>
<keyword evidence="3" id="KW-1185">Reference proteome</keyword>
<dbReference type="PATRIC" id="fig|421052.3.peg.857"/>
<protein>
    <submittedName>
        <fullName evidence="2">Uncharacterized protein</fullName>
    </submittedName>
</protein>
<dbReference type="RefSeq" id="WP_016655292.1">
    <property type="nucleotide sequence ID" value="NZ_KE340351.1"/>
</dbReference>
<evidence type="ECO:0000256" key="1">
    <source>
        <dbReference type="SAM" id="SignalP"/>
    </source>
</evidence>
<dbReference type="AlphaFoldDB" id="S3P0N9"/>
<name>S3P0N9_9GAMM</name>
<proteinExistence type="predicted"/>
<evidence type="ECO:0000313" key="3">
    <source>
        <dbReference type="Proteomes" id="UP000014568"/>
    </source>
</evidence>
<dbReference type="OrthoDB" id="8703735at2"/>
<dbReference type="HOGENOM" id="CLU_1718397_0_0_6"/>
<dbReference type="STRING" id="632955.GCA_000829675_02129"/>
<reference evidence="2 3" key="1">
    <citation type="submission" date="2013-06" db="EMBL/GenBank/DDBJ databases">
        <title>The Genome Sequence of Acinetobacter rudis CIP 110305.</title>
        <authorList>
            <consortium name="The Broad Institute Genome Sequencing Platform"/>
            <consortium name="The Broad Institute Genome Sequencing Center for Infectious Disease"/>
            <person name="Cerqueira G."/>
            <person name="Feldgarden M."/>
            <person name="Courvalin P."/>
            <person name="Perichon B."/>
            <person name="Grillot-Courvalin C."/>
            <person name="Clermont D."/>
            <person name="Rocha E."/>
            <person name="Yoon E.-J."/>
            <person name="Nemec A."/>
            <person name="Young S.K."/>
            <person name="Zeng Q."/>
            <person name="Gargeya S."/>
            <person name="Fitzgerald M."/>
            <person name="Abouelleil A."/>
            <person name="Alvarado L."/>
            <person name="Berlin A.M."/>
            <person name="Chapman S.B."/>
            <person name="Dewar J."/>
            <person name="Goldberg J."/>
            <person name="Griggs A."/>
            <person name="Gujja S."/>
            <person name="Hansen M."/>
            <person name="Howarth C."/>
            <person name="Imamovic A."/>
            <person name="Larimer J."/>
            <person name="McCowan C."/>
            <person name="Murphy C."/>
            <person name="Pearson M."/>
            <person name="Priest M."/>
            <person name="Roberts A."/>
            <person name="Saif S."/>
            <person name="Shea T."/>
            <person name="Sykes S."/>
            <person name="Wortman J."/>
            <person name="Nusbaum C."/>
            <person name="Birren B."/>
        </authorList>
    </citation>
    <scope>NUCLEOTIDE SEQUENCE [LARGE SCALE GENOMIC DNA]</scope>
    <source>
        <strain evidence="2 3">CIP 110305</strain>
    </source>
</reference>
<dbReference type="Proteomes" id="UP000014568">
    <property type="component" value="Unassembled WGS sequence"/>
</dbReference>
<dbReference type="EMBL" id="ATGI01000006">
    <property type="protein sequence ID" value="EPF79974.1"/>
    <property type="molecule type" value="Genomic_DNA"/>
</dbReference>
<gene>
    <name evidence="2" type="ORF">F945_00865</name>
</gene>
<keyword evidence="1" id="KW-0732">Signal</keyword>